<sequence>MTLFIINKYSLKIYLKILPVCRYIMVSKKATPPTLIDDNSSKDNTIKCEFETLLNSIQNLKLQLTTLNSQVKGLEKIVNKKIKLLEKEAARNRNKGNRKPSGFATPTKISNDLCKFMNKPLKSEAARTEVTKYIISYIKENNLQSSENKRVIVPNGALKSLLKPKNKDEITFFNLQRYMNKHFLKSQ</sequence>
<dbReference type="InterPro" id="IPR036885">
    <property type="entry name" value="SWIB_MDM2_dom_sf"/>
</dbReference>
<accession>A0A6C0C287</accession>
<dbReference type="CDD" id="cd10567">
    <property type="entry name" value="SWIB-MDM2_like"/>
    <property type="match status" value="1"/>
</dbReference>
<dbReference type="PROSITE" id="PS51925">
    <property type="entry name" value="SWIB_MDM2"/>
    <property type="match status" value="1"/>
</dbReference>
<organism evidence="3">
    <name type="scientific">viral metagenome</name>
    <dbReference type="NCBI Taxonomy" id="1070528"/>
    <lineage>
        <taxon>unclassified sequences</taxon>
        <taxon>metagenomes</taxon>
        <taxon>organismal metagenomes</taxon>
    </lineage>
</organism>
<dbReference type="PANTHER" id="PTHR13844">
    <property type="entry name" value="SWI/SNF-RELATED MATRIX-ASSOCIATED ACTIN-DEPENDENT REGULATOR OF CHROMATIN SUBFAMILY D"/>
    <property type="match status" value="1"/>
</dbReference>
<dbReference type="AlphaFoldDB" id="A0A6C0C287"/>
<feature type="coiled-coil region" evidence="1">
    <location>
        <begin position="50"/>
        <end position="77"/>
    </location>
</feature>
<dbReference type="SUPFAM" id="SSF47592">
    <property type="entry name" value="SWIB/MDM2 domain"/>
    <property type="match status" value="1"/>
</dbReference>
<dbReference type="EMBL" id="MN739317">
    <property type="protein sequence ID" value="QHS98510.1"/>
    <property type="molecule type" value="Genomic_DNA"/>
</dbReference>
<evidence type="ECO:0000259" key="2">
    <source>
        <dbReference type="PROSITE" id="PS51925"/>
    </source>
</evidence>
<keyword evidence="1" id="KW-0175">Coiled coil</keyword>
<dbReference type="Gene3D" id="1.10.245.10">
    <property type="entry name" value="SWIB/MDM2 domain"/>
    <property type="match status" value="1"/>
</dbReference>
<dbReference type="InterPro" id="IPR019835">
    <property type="entry name" value="SWIB_domain"/>
</dbReference>
<proteinExistence type="predicted"/>
<dbReference type="InterPro" id="IPR003121">
    <property type="entry name" value="SWIB_MDM2_domain"/>
</dbReference>
<evidence type="ECO:0000256" key="1">
    <source>
        <dbReference type="SAM" id="Coils"/>
    </source>
</evidence>
<feature type="domain" description="DM2" evidence="2">
    <location>
        <begin position="102"/>
        <end position="185"/>
    </location>
</feature>
<dbReference type="Pfam" id="PF02201">
    <property type="entry name" value="SWIB"/>
    <property type="match status" value="1"/>
</dbReference>
<name>A0A6C0C287_9ZZZZ</name>
<evidence type="ECO:0000313" key="3">
    <source>
        <dbReference type="EMBL" id="QHS98510.1"/>
    </source>
</evidence>
<reference evidence="3" key="1">
    <citation type="journal article" date="2020" name="Nature">
        <title>Giant virus diversity and host interactions through global metagenomics.</title>
        <authorList>
            <person name="Schulz F."/>
            <person name="Roux S."/>
            <person name="Paez-Espino D."/>
            <person name="Jungbluth S."/>
            <person name="Walsh D.A."/>
            <person name="Denef V.J."/>
            <person name="McMahon K.D."/>
            <person name="Konstantinidis K.T."/>
            <person name="Eloe-Fadrosh E.A."/>
            <person name="Kyrpides N.C."/>
            <person name="Woyke T."/>
        </authorList>
    </citation>
    <scope>NUCLEOTIDE SEQUENCE</scope>
    <source>
        <strain evidence="3">GVMAG-M-3300020185-18</strain>
    </source>
</reference>
<protein>
    <recommendedName>
        <fullName evidence="2">DM2 domain-containing protein</fullName>
    </recommendedName>
</protein>
<dbReference type="SMART" id="SM00151">
    <property type="entry name" value="SWIB"/>
    <property type="match status" value="1"/>
</dbReference>